<feature type="transmembrane region" description="Helical" evidence="1">
    <location>
        <begin position="125"/>
        <end position="145"/>
    </location>
</feature>
<evidence type="ECO:0000313" key="3">
    <source>
        <dbReference type="Proteomes" id="UP000006048"/>
    </source>
</evidence>
<keyword evidence="1" id="KW-1133">Transmembrane helix</keyword>
<evidence type="ECO:0000313" key="2">
    <source>
        <dbReference type="EMBL" id="AFM14054.1"/>
    </source>
</evidence>
<reference evidence="2 3" key="1">
    <citation type="submission" date="2012-06" db="EMBL/GenBank/DDBJ databases">
        <title>The complete chromosome of genome of Turneriella parva DSM 21527.</title>
        <authorList>
            <consortium name="US DOE Joint Genome Institute (JGI-PGF)"/>
            <person name="Lucas S."/>
            <person name="Han J."/>
            <person name="Lapidus A."/>
            <person name="Bruce D."/>
            <person name="Goodwin L."/>
            <person name="Pitluck S."/>
            <person name="Peters L."/>
            <person name="Kyrpides N."/>
            <person name="Mavromatis K."/>
            <person name="Ivanova N."/>
            <person name="Mikhailova N."/>
            <person name="Chertkov O."/>
            <person name="Detter J.C."/>
            <person name="Tapia R."/>
            <person name="Han C."/>
            <person name="Land M."/>
            <person name="Hauser L."/>
            <person name="Markowitz V."/>
            <person name="Cheng J.-F."/>
            <person name="Hugenholtz P."/>
            <person name="Woyke T."/>
            <person name="Wu D."/>
            <person name="Gronow S."/>
            <person name="Wellnitz S."/>
            <person name="Brambilla E."/>
            <person name="Klenk H.-P."/>
            <person name="Eisen J.A."/>
        </authorList>
    </citation>
    <scope>NUCLEOTIDE SEQUENCE [LARGE SCALE GENOMIC DNA]</scope>
    <source>
        <strain evidence="3">ATCC BAA-1111 / DSM 21527 / NCTC 11395 / H</strain>
    </source>
</reference>
<proteinExistence type="predicted"/>
<evidence type="ECO:0008006" key="4">
    <source>
        <dbReference type="Google" id="ProtNLM"/>
    </source>
</evidence>
<keyword evidence="1" id="KW-0812">Transmembrane</keyword>
<gene>
    <name evidence="2" type="ordered locus">Turpa_3417</name>
</gene>
<evidence type="ECO:0000256" key="1">
    <source>
        <dbReference type="SAM" id="Phobius"/>
    </source>
</evidence>
<feature type="transmembrane region" description="Helical" evidence="1">
    <location>
        <begin position="82"/>
        <end position="105"/>
    </location>
</feature>
<organism evidence="2 3">
    <name type="scientific">Turneriella parva (strain ATCC BAA-1111 / DSM 21527 / NCTC 11395 / H)</name>
    <name type="common">Leptospira parva</name>
    <dbReference type="NCBI Taxonomy" id="869212"/>
    <lineage>
        <taxon>Bacteria</taxon>
        <taxon>Pseudomonadati</taxon>
        <taxon>Spirochaetota</taxon>
        <taxon>Spirochaetia</taxon>
        <taxon>Leptospirales</taxon>
        <taxon>Leptospiraceae</taxon>
        <taxon>Turneriella</taxon>
    </lineage>
</organism>
<dbReference type="AlphaFoldDB" id="I4B9U7"/>
<name>I4B9U7_TURPD</name>
<feature type="transmembrane region" description="Helical" evidence="1">
    <location>
        <begin position="165"/>
        <end position="186"/>
    </location>
</feature>
<dbReference type="EMBL" id="CP002959">
    <property type="protein sequence ID" value="AFM14054.1"/>
    <property type="molecule type" value="Genomic_DNA"/>
</dbReference>
<dbReference type="HOGENOM" id="CLU_1189497_0_0_12"/>
<feature type="transmembrane region" description="Helical" evidence="1">
    <location>
        <begin position="20"/>
        <end position="43"/>
    </location>
</feature>
<keyword evidence="3" id="KW-1185">Reference proteome</keyword>
<feature type="transmembrane region" description="Helical" evidence="1">
    <location>
        <begin position="49"/>
        <end position="70"/>
    </location>
</feature>
<feature type="transmembrane region" description="Helical" evidence="1">
    <location>
        <begin position="198"/>
        <end position="217"/>
    </location>
</feature>
<dbReference type="KEGG" id="tpx:Turpa_3417"/>
<protein>
    <recommendedName>
        <fullName evidence="4">Transmembrane protein</fullName>
    </recommendedName>
</protein>
<sequence length="233" mass="26647">MQPRLSKGFFKTMKNTKDKFNTIGQSISIIARNLIPVLGVYFFDWSIGIYLYYIVVEVLLITLTAPLRYFWLSDGMDLSGRILSVIFLGGLNIAVNLLPCFFLFAIALGLTPGSNNSKSLDVSDFHLPIIANRLEFIALIISVIWDQILWRRKHKDTATSGMAEFIRSMIFGWGSLMLIISFASQFRGDTDLDVFAQAMLWYCVCIMMSFEIFLTFGEDKSNLFLRRFFPSTF</sequence>
<dbReference type="Proteomes" id="UP000006048">
    <property type="component" value="Chromosome"/>
</dbReference>
<accession>I4B9U7</accession>
<keyword evidence="1" id="KW-0472">Membrane</keyword>